<dbReference type="InterPro" id="IPR002129">
    <property type="entry name" value="PyrdxlP-dep_de-COase"/>
</dbReference>
<dbReference type="Pfam" id="PF00282">
    <property type="entry name" value="Pyridoxal_deC"/>
    <property type="match status" value="1"/>
</dbReference>
<accession>A0A7J7IKR2</accession>
<organism evidence="18 19">
    <name type="scientific">Cyanidiococcus yangmingshanensis</name>
    <dbReference type="NCBI Taxonomy" id="2690220"/>
    <lineage>
        <taxon>Eukaryota</taxon>
        <taxon>Rhodophyta</taxon>
        <taxon>Bangiophyceae</taxon>
        <taxon>Cyanidiales</taxon>
        <taxon>Cyanidiaceae</taxon>
        <taxon>Cyanidiococcus</taxon>
    </lineage>
</organism>
<dbReference type="EC" id="4.1.2.27" evidence="14"/>
<dbReference type="GO" id="GO:0030170">
    <property type="term" value="F:pyridoxal phosphate binding"/>
    <property type="evidence" value="ECO:0007669"/>
    <property type="project" value="InterPro"/>
</dbReference>
<dbReference type="InterPro" id="IPR015422">
    <property type="entry name" value="PyrdxlP-dep_Trfase_small"/>
</dbReference>
<evidence type="ECO:0000256" key="5">
    <source>
        <dbReference type="ARBA" id="ARBA00022692"/>
    </source>
</evidence>
<comment type="cofactor">
    <cofactor evidence="1 16">
        <name>pyridoxal 5'-phosphate</name>
        <dbReference type="ChEBI" id="CHEBI:597326"/>
    </cofactor>
</comment>
<evidence type="ECO:0000313" key="18">
    <source>
        <dbReference type="EMBL" id="KAF6003715.1"/>
    </source>
</evidence>
<evidence type="ECO:0000256" key="13">
    <source>
        <dbReference type="ARBA" id="ARBA00038302"/>
    </source>
</evidence>
<feature type="region of interest" description="Disordered" evidence="17">
    <location>
        <begin position="108"/>
        <end position="131"/>
    </location>
</feature>
<keyword evidence="10" id="KW-0443">Lipid metabolism</keyword>
<dbReference type="Proteomes" id="UP000530660">
    <property type="component" value="Unassembled WGS sequence"/>
</dbReference>
<keyword evidence="7 16" id="KW-0663">Pyridoxal phosphate</keyword>
<dbReference type="AlphaFoldDB" id="A0A7J7IKR2"/>
<keyword evidence="5" id="KW-0812">Transmembrane</keyword>
<comment type="subcellular location">
    <subcellularLocation>
        <location evidence="2">Endoplasmic reticulum membrane</location>
        <topology evidence="2">Single-pass membrane protein</topology>
    </subcellularLocation>
</comment>
<dbReference type="InterPro" id="IPR015421">
    <property type="entry name" value="PyrdxlP-dep_Trfase_major"/>
</dbReference>
<comment type="similarity">
    <text evidence="13">Belongs to the group II decarboxylase family. Sphingosine-1-phosphate lyase subfamily.</text>
</comment>
<evidence type="ECO:0000256" key="15">
    <source>
        <dbReference type="ARBA" id="ARBA00042568"/>
    </source>
</evidence>
<evidence type="ECO:0000256" key="14">
    <source>
        <dbReference type="ARBA" id="ARBA00038965"/>
    </source>
</evidence>
<comment type="caution">
    <text evidence="18">The sequence shown here is derived from an EMBL/GenBank/DDBJ whole genome shotgun (WGS) entry which is preliminary data.</text>
</comment>
<evidence type="ECO:0000256" key="12">
    <source>
        <dbReference type="ARBA" id="ARBA00023239"/>
    </source>
</evidence>
<evidence type="ECO:0000256" key="8">
    <source>
        <dbReference type="ARBA" id="ARBA00022919"/>
    </source>
</evidence>
<evidence type="ECO:0000256" key="6">
    <source>
        <dbReference type="ARBA" id="ARBA00022824"/>
    </source>
</evidence>
<dbReference type="SUPFAM" id="SSF53383">
    <property type="entry name" value="PLP-dependent transferases"/>
    <property type="match status" value="1"/>
</dbReference>
<reference evidence="18 19" key="1">
    <citation type="journal article" date="2020" name="J. Phycol.">
        <title>Comparative genome analysis reveals Cyanidiococcus gen. nov., a new extremophilic red algal genus sister to Cyanidioschyzon (Cyanidioschyzonaceae, Rhodophyta).</title>
        <authorList>
            <person name="Liu S.-L."/>
            <person name="Chiang Y.-R."/>
            <person name="Yoon H.S."/>
            <person name="Fu H.-Y."/>
        </authorList>
    </citation>
    <scope>NUCLEOTIDE SEQUENCE [LARGE SCALE GENOMIC DNA]</scope>
    <source>
        <strain evidence="18 19">THAL066</strain>
    </source>
</reference>
<evidence type="ECO:0000256" key="10">
    <source>
        <dbReference type="ARBA" id="ARBA00023098"/>
    </source>
</evidence>
<dbReference type="OrthoDB" id="10254570at2759"/>
<evidence type="ECO:0000256" key="2">
    <source>
        <dbReference type="ARBA" id="ARBA00004389"/>
    </source>
</evidence>
<proteinExistence type="inferred from homology"/>
<evidence type="ECO:0000256" key="17">
    <source>
        <dbReference type="SAM" id="MobiDB-lite"/>
    </source>
</evidence>
<evidence type="ECO:0000256" key="9">
    <source>
        <dbReference type="ARBA" id="ARBA00022989"/>
    </source>
</evidence>
<dbReference type="EMBL" id="VWRR01000006">
    <property type="protein sequence ID" value="KAF6003715.1"/>
    <property type="molecule type" value="Genomic_DNA"/>
</dbReference>
<dbReference type="GO" id="GO:0030149">
    <property type="term" value="P:sphingolipid catabolic process"/>
    <property type="evidence" value="ECO:0007669"/>
    <property type="project" value="TreeGrafter"/>
</dbReference>
<evidence type="ECO:0000256" key="7">
    <source>
        <dbReference type="ARBA" id="ARBA00022898"/>
    </source>
</evidence>
<keyword evidence="9" id="KW-1133">Transmembrane helix</keyword>
<name>A0A7J7IKR2_9RHOD</name>
<feature type="region of interest" description="Disordered" evidence="17">
    <location>
        <begin position="1"/>
        <end position="31"/>
    </location>
</feature>
<keyword evidence="19" id="KW-1185">Reference proteome</keyword>
<dbReference type="FunFam" id="3.40.640.10:FF:000020">
    <property type="entry name" value="sphingosine-1-phosphate lyase 1"/>
    <property type="match status" value="1"/>
</dbReference>
<keyword evidence="6" id="KW-0256">Endoplasmic reticulum</keyword>
<evidence type="ECO:0000256" key="3">
    <source>
        <dbReference type="ARBA" id="ARBA00004760"/>
    </source>
</evidence>
<evidence type="ECO:0000256" key="16">
    <source>
        <dbReference type="PIRSR" id="PIRSR602129-50"/>
    </source>
</evidence>
<evidence type="ECO:0000256" key="1">
    <source>
        <dbReference type="ARBA" id="ARBA00001933"/>
    </source>
</evidence>
<sequence length="688" mass="75837">MSNGVAVYSSDDAPKVSHGLARSGGSAPHEHFLRPCETLLDIRNQEMVERESDHLNQSFSSATRGARQTVEARKVSSGHELAHISALEDADRANRFLDETSGENLENLEGEMQTGNPRLGSSSEEHGLTNDRGEVVRQSHKTSAPAVPTENNNSGGLSFLLDRGYWKERLGALGARILSWVPERLASFGYQQVNRWWPSLTRQLRKVYSEALEPMDARIHPYRGLVPTFDRIPQQGRASAEIIDDIHRMLANETSKWERGYVSGAVYSGDRDHIALLAQVYALSSQMNPLHADIWPSCVKFEAEIVRMTASMLHGGPNVCGVVTSGGTESILLACKTYRDWGRAQRNISRPEVIIPSSAHAAFHKAADYFGIRLRIAAVDPETFQVKVAHVRKLLSRNTVLIVGSAPQFPHGVVDPIPDLAEIARKRRIGLHVDACLGGFILPWAEKLQKSHPDASHLQSLSIPIVDFRIPGVTSISVDTHKYGFAAKGTSVILYASPEWRRYQFYTLTDWSGGLYFSPTLAGSRPGGLIAACWAAMLRMGEDGYLDAADRILRAAHELKSGIRETIPELRILGEPLWVIAFAAAEPATLDIYRVLDAMTERGWSLNGLHRPACIHICITLRHCEHGVIERFLCDLKECVAAGLHSEEARGAPIDRGMAPVYGMGGTMPARGVVADLLLAYMDLLYKV</sequence>
<evidence type="ECO:0000256" key="4">
    <source>
        <dbReference type="ARBA" id="ARBA00004991"/>
    </source>
</evidence>
<dbReference type="Gene3D" id="3.40.640.10">
    <property type="entry name" value="Type I PLP-dependent aspartate aminotransferase-like (Major domain)"/>
    <property type="match status" value="1"/>
</dbReference>
<feature type="modified residue" description="N6-(pyridoxal phosphate)lysine" evidence="16">
    <location>
        <position position="482"/>
    </location>
</feature>
<keyword evidence="8" id="KW-0746">Sphingolipid metabolism</keyword>
<dbReference type="GO" id="GO:0019752">
    <property type="term" value="P:carboxylic acid metabolic process"/>
    <property type="evidence" value="ECO:0007669"/>
    <property type="project" value="InterPro"/>
</dbReference>
<comment type="pathway">
    <text evidence="3">Lipid metabolism; sphingolipid metabolism.</text>
</comment>
<protein>
    <recommendedName>
        <fullName evidence="14">sphinganine-1-phosphate aldolase</fullName>
        <ecNumber evidence="14">4.1.2.27</ecNumber>
    </recommendedName>
    <alternativeName>
        <fullName evidence="15">Sphingosine-1-phosphate aldolase</fullName>
    </alternativeName>
</protein>
<gene>
    <name evidence="18" type="primary">SGPL1</name>
    <name evidence="18" type="ORF">F1559_004760</name>
</gene>
<feature type="compositionally biased region" description="Polar residues" evidence="17">
    <location>
        <begin position="113"/>
        <end position="122"/>
    </location>
</feature>
<dbReference type="Gene3D" id="6.10.140.2150">
    <property type="match status" value="1"/>
</dbReference>
<comment type="pathway">
    <text evidence="4">Sphingolipid metabolism.</text>
</comment>
<dbReference type="PANTHER" id="PTHR42735:SF6">
    <property type="entry name" value="SPHINGOSINE-1-PHOSPHATE LYASE 1"/>
    <property type="match status" value="1"/>
</dbReference>
<dbReference type="GO" id="GO:0008117">
    <property type="term" value="F:sphinganine-1-phosphate aldolase activity"/>
    <property type="evidence" value="ECO:0007669"/>
    <property type="project" value="UniProtKB-EC"/>
</dbReference>
<keyword evidence="12 18" id="KW-0456">Lyase</keyword>
<dbReference type="GO" id="GO:0005789">
    <property type="term" value="C:endoplasmic reticulum membrane"/>
    <property type="evidence" value="ECO:0007669"/>
    <property type="project" value="UniProtKB-SubCell"/>
</dbReference>
<evidence type="ECO:0000313" key="19">
    <source>
        <dbReference type="Proteomes" id="UP000530660"/>
    </source>
</evidence>
<dbReference type="InterPro" id="IPR050477">
    <property type="entry name" value="GrpII_AminoAcid_Decarb"/>
</dbReference>
<dbReference type="InterPro" id="IPR015424">
    <property type="entry name" value="PyrdxlP-dep_Trfase"/>
</dbReference>
<dbReference type="Gene3D" id="3.90.1150.10">
    <property type="entry name" value="Aspartate Aminotransferase, domain 1"/>
    <property type="match status" value="1"/>
</dbReference>
<dbReference type="PANTHER" id="PTHR42735">
    <property type="match status" value="1"/>
</dbReference>
<evidence type="ECO:0000256" key="11">
    <source>
        <dbReference type="ARBA" id="ARBA00023136"/>
    </source>
</evidence>
<keyword evidence="11" id="KW-0472">Membrane</keyword>